<comment type="similarity">
    <text evidence="9">Belongs to the SUA5 family. TsaC subfamily.</text>
</comment>
<comment type="caution">
    <text evidence="11">The sequence shown here is derived from an EMBL/GenBank/DDBJ whole genome shotgun (WGS) entry which is preliminary data.</text>
</comment>
<gene>
    <name evidence="9" type="primary">tsaC</name>
    <name evidence="11" type="ORF">PN36_02880</name>
</gene>
<keyword evidence="2 9" id="KW-0963">Cytoplasm</keyword>
<reference evidence="11 12" key="1">
    <citation type="journal article" date="2016" name="Front. Microbiol.">
        <title>Single-Cell (Meta-)Genomics of a Dimorphic Candidatus Thiomargarita nelsonii Reveals Genomic Plasticity.</title>
        <authorList>
            <person name="Flood B.E."/>
            <person name="Fliss P."/>
            <person name="Jones D.S."/>
            <person name="Dick G.J."/>
            <person name="Jain S."/>
            <person name="Kaster A.K."/>
            <person name="Winkel M."/>
            <person name="Mussmann M."/>
            <person name="Bailey J."/>
        </authorList>
    </citation>
    <scope>NUCLEOTIDE SEQUENCE [LARGE SCALE GENOMIC DNA]</scope>
    <source>
        <strain evidence="11">Hydrate Ridge</strain>
    </source>
</reference>
<organism evidence="11 12">
    <name type="scientific">Candidatus Thiomargarita nelsonii</name>
    <dbReference type="NCBI Taxonomy" id="1003181"/>
    <lineage>
        <taxon>Bacteria</taxon>
        <taxon>Pseudomonadati</taxon>
        <taxon>Pseudomonadota</taxon>
        <taxon>Gammaproteobacteria</taxon>
        <taxon>Thiotrichales</taxon>
        <taxon>Thiotrichaceae</taxon>
        <taxon>Thiomargarita</taxon>
    </lineage>
</organism>
<dbReference type="InterPro" id="IPR017945">
    <property type="entry name" value="DHBP_synth_RibB-like_a/b_dom"/>
</dbReference>
<dbReference type="GO" id="GO:0006450">
    <property type="term" value="P:regulation of translational fidelity"/>
    <property type="evidence" value="ECO:0007669"/>
    <property type="project" value="TreeGrafter"/>
</dbReference>
<dbReference type="GO" id="GO:0061710">
    <property type="term" value="F:L-threonylcarbamoyladenylate synthase"/>
    <property type="evidence" value="ECO:0007669"/>
    <property type="project" value="UniProtKB-EC"/>
</dbReference>
<keyword evidence="6 9" id="KW-0547">Nucleotide-binding</keyword>
<dbReference type="Gene3D" id="3.90.870.10">
    <property type="entry name" value="DHBP synthase"/>
    <property type="match status" value="1"/>
</dbReference>
<dbReference type="GO" id="GO:0005524">
    <property type="term" value="F:ATP binding"/>
    <property type="evidence" value="ECO:0007669"/>
    <property type="project" value="UniProtKB-UniRule"/>
</dbReference>
<evidence type="ECO:0000313" key="11">
    <source>
        <dbReference type="EMBL" id="KHD05133.1"/>
    </source>
</evidence>
<accession>A0A0A6PHV6</accession>
<keyword evidence="7 9" id="KW-0067">ATP-binding</keyword>
<evidence type="ECO:0000256" key="7">
    <source>
        <dbReference type="ARBA" id="ARBA00022840"/>
    </source>
</evidence>
<evidence type="ECO:0000256" key="1">
    <source>
        <dbReference type="ARBA" id="ARBA00004496"/>
    </source>
</evidence>
<comment type="subcellular location">
    <subcellularLocation>
        <location evidence="1 9">Cytoplasm</location>
    </subcellularLocation>
</comment>
<evidence type="ECO:0000256" key="5">
    <source>
        <dbReference type="ARBA" id="ARBA00022695"/>
    </source>
</evidence>
<dbReference type="PANTHER" id="PTHR17490">
    <property type="entry name" value="SUA5"/>
    <property type="match status" value="1"/>
</dbReference>
<keyword evidence="4 9" id="KW-0819">tRNA processing</keyword>
<dbReference type="GO" id="GO:0003725">
    <property type="term" value="F:double-stranded RNA binding"/>
    <property type="evidence" value="ECO:0007669"/>
    <property type="project" value="InterPro"/>
</dbReference>
<feature type="domain" description="YrdC-like" evidence="10">
    <location>
        <begin position="13"/>
        <end position="194"/>
    </location>
</feature>
<dbReference type="SUPFAM" id="SSF55821">
    <property type="entry name" value="YrdC/RibB"/>
    <property type="match status" value="1"/>
</dbReference>
<evidence type="ECO:0000259" key="10">
    <source>
        <dbReference type="PROSITE" id="PS51163"/>
    </source>
</evidence>
<evidence type="ECO:0000256" key="8">
    <source>
        <dbReference type="ARBA" id="ARBA00048366"/>
    </source>
</evidence>
<dbReference type="InterPro" id="IPR050156">
    <property type="entry name" value="TC-AMP_synthase_SUA5"/>
</dbReference>
<dbReference type="GO" id="GO:0000049">
    <property type="term" value="F:tRNA binding"/>
    <property type="evidence" value="ECO:0007669"/>
    <property type="project" value="TreeGrafter"/>
</dbReference>
<evidence type="ECO:0000313" key="12">
    <source>
        <dbReference type="Proteomes" id="UP000030428"/>
    </source>
</evidence>
<evidence type="ECO:0000256" key="9">
    <source>
        <dbReference type="HAMAP-Rule" id="MF_01852"/>
    </source>
</evidence>
<protein>
    <recommendedName>
        <fullName evidence="9">Threonylcarbamoyl-AMP synthase</fullName>
        <shortName evidence="9">TC-AMP synthase</shortName>
        <ecNumber evidence="9">2.7.7.87</ecNumber>
    </recommendedName>
    <alternativeName>
        <fullName evidence="9">L-threonylcarbamoyladenylate synthase</fullName>
    </alternativeName>
    <alternativeName>
        <fullName evidence="9">t(6)A37 threonylcarbamoyladenosine biosynthesis protein TsaC</fullName>
    </alternativeName>
    <alternativeName>
        <fullName evidence="9">tRNA threonylcarbamoyladenosine biosynthesis protein TsaC</fullName>
    </alternativeName>
</protein>
<evidence type="ECO:0000256" key="6">
    <source>
        <dbReference type="ARBA" id="ARBA00022741"/>
    </source>
</evidence>
<keyword evidence="12" id="KW-1185">Reference proteome</keyword>
<dbReference type="Pfam" id="PF01300">
    <property type="entry name" value="Sua5_yciO_yrdC"/>
    <property type="match status" value="1"/>
</dbReference>
<dbReference type="InterPro" id="IPR023535">
    <property type="entry name" value="TC-AMP_synthase"/>
</dbReference>
<dbReference type="InterPro" id="IPR006070">
    <property type="entry name" value="Sua5-like_dom"/>
</dbReference>
<dbReference type="FunFam" id="3.90.870.10:FF:000004">
    <property type="entry name" value="Threonylcarbamoyl-AMP synthase"/>
    <property type="match status" value="1"/>
</dbReference>
<dbReference type="GO" id="GO:0002949">
    <property type="term" value="P:tRNA threonylcarbamoyladenosine modification"/>
    <property type="evidence" value="ECO:0007669"/>
    <property type="project" value="UniProtKB-UniRule"/>
</dbReference>
<dbReference type="HAMAP" id="MF_01852">
    <property type="entry name" value="TsaC"/>
    <property type="match status" value="1"/>
</dbReference>
<dbReference type="PROSITE" id="PS51163">
    <property type="entry name" value="YRDC"/>
    <property type="match status" value="1"/>
</dbReference>
<keyword evidence="3 9" id="KW-0808">Transferase</keyword>
<evidence type="ECO:0000256" key="2">
    <source>
        <dbReference type="ARBA" id="ARBA00022490"/>
    </source>
</evidence>
<dbReference type="Proteomes" id="UP000030428">
    <property type="component" value="Unassembled WGS sequence"/>
</dbReference>
<dbReference type="EMBL" id="JSZA02000008">
    <property type="protein sequence ID" value="KHD05133.1"/>
    <property type="molecule type" value="Genomic_DNA"/>
</dbReference>
<evidence type="ECO:0000256" key="4">
    <source>
        <dbReference type="ARBA" id="ARBA00022694"/>
    </source>
</evidence>
<evidence type="ECO:0000256" key="3">
    <source>
        <dbReference type="ARBA" id="ARBA00022679"/>
    </source>
</evidence>
<sequence length="194" mass="21238">MIPHLQTQSHPNTWHLKQAIRHLKAGGIIAYPTEAVMGLGCSPANKKAVARLLALKQRPWQKGLILVAADYAQLEPFLEPLTPSLEKRIFAVWPGPVTWLLPAKPTVPYWLRGQSSKLAVRVTAHPQTVALCQHWGSALVSTSANISGQAAPKTALKVRRSFGQSIDYILPGAVGGRQNPSEIRDAFTNTVLRF</sequence>
<dbReference type="AlphaFoldDB" id="A0A0A6PHV6"/>
<dbReference type="PANTHER" id="PTHR17490:SF18">
    <property type="entry name" value="THREONYLCARBAMOYL-AMP SYNTHASE"/>
    <property type="match status" value="1"/>
</dbReference>
<comment type="catalytic activity">
    <reaction evidence="8 9">
        <text>L-threonine + hydrogencarbonate + ATP = L-threonylcarbamoyladenylate + diphosphate + H2O</text>
        <dbReference type="Rhea" id="RHEA:36407"/>
        <dbReference type="ChEBI" id="CHEBI:15377"/>
        <dbReference type="ChEBI" id="CHEBI:17544"/>
        <dbReference type="ChEBI" id="CHEBI:30616"/>
        <dbReference type="ChEBI" id="CHEBI:33019"/>
        <dbReference type="ChEBI" id="CHEBI:57926"/>
        <dbReference type="ChEBI" id="CHEBI:73682"/>
        <dbReference type="EC" id="2.7.7.87"/>
    </reaction>
</comment>
<dbReference type="EC" id="2.7.7.87" evidence="9"/>
<keyword evidence="5 9" id="KW-0548">Nucleotidyltransferase</keyword>
<proteinExistence type="inferred from homology"/>
<dbReference type="GO" id="GO:0005737">
    <property type="term" value="C:cytoplasm"/>
    <property type="evidence" value="ECO:0007669"/>
    <property type="project" value="UniProtKB-SubCell"/>
</dbReference>
<name>A0A0A6PHV6_9GAMM</name>
<comment type="function">
    <text evidence="9">Required for the formation of a threonylcarbamoyl group on adenosine at position 37 (t(6)A37) in tRNAs that read codons beginning with adenine. Catalyzes the conversion of L-threonine, HCO(3)(-)/CO(2) and ATP to give threonylcarbamoyl-AMP (TC-AMP) as the acyladenylate intermediate, with the release of diphosphate.</text>
</comment>